<accession>A0A428SAW5</accession>
<keyword evidence="1" id="KW-1133">Transmembrane helix</keyword>
<dbReference type="Pfam" id="PF01425">
    <property type="entry name" value="Amidase"/>
    <property type="match status" value="1"/>
</dbReference>
<dbReference type="EMBL" id="NKCL01000037">
    <property type="protein sequence ID" value="RSL86917.1"/>
    <property type="molecule type" value="Genomic_DNA"/>
</dbReference>
<dbReference type="InterPro" id="IPR023631">
    <property type="entry name" value="Amidase_dom"/>
</dbReference>
<evidence type="ECO:0000259" key="2">
    <source>
        <dbReference type="Pfam" id="PF01425"/>
    </source>
</evidence>
<reference evidence="3 4" key="1">
    <citation type="submission" date="2017-06" db="EMBL/GenBank/DDBJ databases">
        <title>Comparative genomic analysis of Ambrosia Fusariam Clade fungi.</title>
        <authorList>
            <person name="Stajich J.E."/>
            <person name="Carrillo J."/>
            <person name="Kijimoto T."/>
            <person name="Eskalen A."/>
            <person name="O'Donnell K."/>
            <person name="Kasson M."/>
        </authorList>
    </citation>
    <scope>NUCLEOTIDE SEQUENCE [LARGE SCALE GENOMIC DNA]</scope>
    <source>
        <strain evidence="3 4">NRRL62606</strain>
    </source>
</reference>
<keyword evidence="1" id="KW-0472">Membrane</keyword>
<keyword evidence="4" id="KW-1185">Reference proteome</keyword>
<dbReference type="Gene3D" id="3.90.1300.10">
    <property type="entry name" value="Amidase signature (AS) domain"/>
    <property type="match status" value="1"/>
</dbReference>
<feature type="domain" description="Amidase" evidence="2">
    <location>
        <begin position="117"/>
        <end position="517"/>
    </location>
</feature>
<dbReference type="PANTHER" id="PTHR42678">
    <property type="entry name" value="AMIDASE"/>
    <property type="match status" value="1"/>
</dbReference>
<dbReference type="Proteomes" id="UP000287972">
    <property type="component" value="Unassembled WGS sequence"/>
</dbReference>
<comment type="caution">
    <text evidence="3">The sequence shown here is derived from an EMBL/GenBank/DDBJ whole genome shotgun (WGS) entry which is preliminary data.</text>
</comment>
<evidence type="ECO:0000313" key="4">
    <source>
        <dbReference type="Proteomes" id="UP000287972"/>
    </source>
</evidence>
<dbReference type="InterPro" id="IPR036928">
    <property type="entry name" value="AS_sf"/>
</dbReference>
<name>A0A428SAW5_9HYPO</name>
<gene>
    <name evidence="3" type="ORF">CEP51_002511</name>
</gene>
<proteinExistence type="predicted"/>
<keyword evidence="1" id="KW-0812">Transmembrane</keyword>
<evidence type="ECO:0000256" key="1">
    <source>
        <dbReference type="SAM" id="Phobius"/>
    </source>
</evidence>
<dbReference type="AlphaFoldDB" id="A0A428SAW5"/>
<organism evidence="3 4">
    <name type="scientific">Fusarium floridanum</name>
    <dbReference type="NCBI Taxonomy" id="1325733"/>
    <lineage>
        <taxon>Eukaryota</taxon>
        <taxon>Fungi</taxon>
        <taxon>Dikarya</taxon>
        <taxon>Ascomycota</taxon>
        <taxon>Pezizomycotina</taxon>
        <taxon>Sordariomycetes</taxon>
        <taxon>Hypocreomycetidae</taxon>
        <taxon>Hypocreales</taxon>
        <taxon>Nectriaceae</taxon>
        <taxon>Fusarium</taxon>
        <taxon>Fusarium solani species complex</taxon>
    </lineage>
</organism>
<feature type="transmembrane region" description="Helical" evidence="1">
    <location>
        <begin position="42"/>
        <end position="65"/>
    </location>
</feature>
<evidence type="ECO:0000313" key="3">
    <source>
        <dbReference type="EMBL" id="RSL86917.1"/>
    </source>
</evidence>
<dbReference type="PANTHER" id="PTHR42678:SF34">
    <property type="entry name" value="OS04G0183300 PROTEIN"/>
    <property type="match status" value="1"/>
</dbReference>
<sequence>MATGYLSGWKRNLHQDKLSDPCYQPIPIDSTREKTPSGNRLACWRNMIVGILFFALVIGGASSYLCLNQRCGTCAYFPPSEYLITSVIQDRQLPSLYDADIDTLVKGLESGQFTSVDLIKAYIARIHEVNDALSAVTEVNPDALSIASTLDHERSNGAVRGPLHGIPILIKDTIATNDKMNNTAGSYALVGAKVPTDSTVARKLREAGAIILGKTNPSEWGNFRVSLNSSNGWSAYGGQTYGPFYPNQDPSGSSSGSAVAAALGLATVSLGGETCGSIIDPASYNNIVGMKPTVGLTSRHLVIPISEHMDTVGPMSKTVKDSAYVLQSIAGVDPLDNYTSAIPSDVDLDFVNACKLSALSGARLGVPRNVLSLMASNSTKAMIEAFDEQLHVLRSAGAVIIEKTDFTAAQDFIDDSLLSAQIMGGDFVVNVEKYLNQLAYNPHNIKNLVDLRRWTQASPLEGYPGKPTELWDAALENWNNTEYGFWRAYQQGLYYGDEGGLLGAIKRHDLDAIILPSHFSWDWAAVVGAPIVSVPIGAMPPGQEIVSDADGLVSAAPNVPFGFSFLGARFTDAKLIGLAYAFEQRTMIRKTVHPYIAPKTDLGSVVGRQHVCS</sequence>
<protein>
    <recommendedName>
        <fullName evidence="2">Amidase domain-containing protein</fullName>
    </recommendedName>
</protein>
<dbReference type="SUPFAM" id="SSF75304">
    <property type="entry name" value="Amidase signature (AS) enzymes"/>
    <property type="match status" value="1"/>
</dbReference>